<gene>
    <name evidence="3" type="ORF">SYNTR_1965</name>
</gene>
<dbReference type="Pfam" id="PF02001">
    <property type="entry name" value="DUF134"/>
    <property type="match status" value="1"/>
</dbReference>
<dbReference type="OrthoDB" id="280278at2"/>
<dbReference type="PANTHER" id="PTHR37478">
    <property type="match status" value="1"/>
</dbReference>
<dbReference type="AlphaFoldDB" id="A0A6I6DIQ5"/>
<proteinExistence type="inferred from homology"/>
<dbReference type="EMBL" id="CP046457">
    <property type="protein sequence ID" value="QGU00559.1"/>
    <property type="molecule type" value="Genomic_DNA"/>
</dbReference>
<protein>
    <recommendedName>
        <fullName evidence="2">UPF0251 protein SYNTR_1965</fullName>
    </recommendedName>
</protein>
<keyword evidence="4" id="KW-1185">Reference proteome</keyword>
<name>A0A6I6DIQ5_9FIRM</name>
<reference evidence="4" key="1">
    <citation type="journal article" date="2019" name="Microbiology">
        <title>Complete Genome Sequence of an Uncultured Bacterium of the Candidate Phylum Bipolaricaulota.</title>
        <authorList>
            <person name="Kadnikov V.V."/>
            <person name="Mardanov A.V."/>
            <person name="Beletsky A.V."/>
            <person name="Frank Y.A."/>
            <person name="Karnachuk O.V."/>
            <person name="Ravin N.V."/>
        </authorList>
    </citation>
    <scope>NUCLEOTIDE SEQUENCE [LARGE SCALE GENOMIC DNA]</scope>
</reference>
<dbReference type="InterPro" id="IPR002852">
    <property type="entry name" value="UPF0251"/>
</dbReference>
<dbReference type="KEGG" id="salq:SYNTR_1965"/>
<evidence type="ECO:0000313" key="3">
    <source>
        <dbReference type="EMBL" id="QGU00559.1"/>
    </source>
</evidence>
<accession>A0A6I6DIQ5</accession>
<comment type="similarity">
    <text evidence="1 2">Belongs to the UPF0251 family.</text>
</comment>
<dbReference type="SUPFAM" id="SSF88659">
    <property type="entry name" value="Sigma3 and sigma4 domains of RNA polymerase sigma factors"/>
    <property type="match status" value="1"/>
</dbReference>
<dbReference type="InterPro" id="IPR013324">
    <property type="entry name" value="RNA_pol_sigma_r3/r4-like"/>
</dbReference>
<sequence>MPRPRKRRNVCCLPENNMFGPLQIPSLSNEIIVMTVEEYESIRLIDLEGMLQEECAEKMDVARTTVQRIYSDARKKLAESLVNGKVLKIKGGDYKLCEHNKQIFGCGKCHGHRFGQK</sequence>
<evidence type="ECO:0000256" key="2">
    <source>
        <dbReference type="HAMAP-Rule" id="MF_00674"/>
    </source>
</evidence>
<dbReference type="InterPro" id="IPR036388">
    <property type="entry name" value="WH-like_DNA-bd_sf"/>
</dbReference>
<dbReference type="PANTHER" id="PTHR37478:SF2">
    <property type="entry name" value="UPF0251 PROTEIN TK0562"/>
    <property type="match status" value="1"/>
</dbReference>
<evidence type="ECO:0000256" key="1">
    <source>
        <dbReference type="ARBA" id="ARBA00009350"/>
    </source>
</evidence>
<dbReference type="Gene3D" id="1.10.10.10">
    <property type="entry name" value="Winged helix-like DNA-binding domain superfamily/Winged helix DNA-binding domain"/>
    <property type="match status" value="1"/>
</dbReference>
<evidence type="ECO:0000313" key="4">
    <source>
        <dbReference type="Proteomes" id="UP000426444"/>
    </source>
</evidence>
<dbReference type="RefSeq" id="WP_156204327.1">
    <property type="nucleotide sequence ID" value="NZ_CP046457.1"/>
</dbReference>
<dbReference type="HAMAP" id="MF_00674">
    <property type="entry name" value="UPF0251"/>
    <property type="match status" value="1"/>
</dbReference>
<dbReference type="Proteomes" id="UP000426444">
    <property type="component" value="Chromosome"/>
</dbReference>
<organism evidence="3 4">
    <name type="scientific">Candidatus Syntrophocurvum alkaliphilum</name>
    <dbReference type="NCBI Taxonomy" id="2293317"/>
    <lineage>
        <taxon>Bacteria</taxon>
        <taxon>Bacillati</taxon>
        <taxon>Bacillota</taxon>
        <taxon>Clostridia</taxon>
        <taxon>Eubacteriales</taxon>
        <taxon>Syntrophomonadaceae</taxon>
        <taxon>Candidatus Syntrophocurvum</taxon>
    </lineage>
</organism>